<reference evidence="2 3" key="1">
    <citation type="submission" date="2018-09" db="EMBL/GenBank/DDBJ databases">
        <title>YIM 75507 draft genome.</title>
        <authorList>
            <person name="Tang S."/>
            <person name="Feng Y."/>
        </authorList>
    </citation>
    <scope>NUCLEOTIDE SEQUENCE [LARGE SCALE GENOMIC DNA]</scope>
    <source>
        <strain evidence="2 3">YIM 75507</strain>
    </source>
</reference>
<dbReference type="InterPro" id="IPR004401">
    <property type="entry name" value="YbaB/EbfC"/>
</dbReference>
<accession>A0A3A4BFB1</accession>
<keyword evidence="3" id="KW-1185">Reference proteome</keyword>
<evidence type="ECO:0000313" key="3">
    <source>
        <dbReference type="Proteomes" id="UP000265768"/>
    </source>
</evidence>
<dbReference type="OrthoDB" id="3542755at2"/>
<dbReference type="AlphaFoldDB" id="A0A3A4BFB1"/>
<dbReference type="Proteomes" id="UP000265768">
    <property type="component" value="Unassembled WGS sequence"/>
</dbReference>
<feature type="region of interest" description="Disordered" evidence="1">
    <location>
        <begin position="112"/>
        <end position="132"/>
    </location>
</feature>
<dbReference type="InterPro" id="IPR036894">
    <property type="entry name" value="YbaB-like_sf"/>
</dbReference>
<sequence length="132" mass="14273">MSRDRIGEFLERQGIDGDMARLIDDVQHRIAELSQAMGEIQERDVTVTSDDGRFEATVAGDGTLRSVRIGPKAMRELDHEAMGPALVAVINKARASAGDLFDELLAEATGEPLPELYVAEEPGGDAPGRGRR</sequence>
<name>A0A3A4BFB1_9ACTN</name>
<dbReference type="RefSeq" id="WP_119928809.1">
    <property type="nucleotide sequence ID" value="NZ_QZEY01000010.1"/>
</dbReference>
<dbReference type="EMBL" id="QZEY01000010">
    <property type="protein sequence ID" value="RJL30032.1"/>
    <property type="molecule type" value="Genomic_DNA"/>
</dbReference>
<dbReference type="GO" id="GO:0003677">
    <property type="term" value="F:DNA binding"/>
    <property type="evidence" value="ECO:0007669"/>
    <property type="project" value="UniProtKB-KW"/>
</dbReference>
<dbReference type="Gene3D" id="3.30.1310.10">
    <property type="entry name" value="Nucleoid-associated protein YbaB-like domain"/>
    <property type="match status" value="1"/>
</dbReference>
<gene>
    <name evidence="2" type="ORF">D5H75_24140</name>
</gene>
<keyword evidence="2" id="KW-0238">DNA-binding</keyword>
<proteinExistence type="predicted"/>
<protein>
    <submittedName>
        <fullName evidence="2">YbaB/EbfC family DNA-binding protein</fullName>
    </submittedName>
</protein>
<dbReference type="SUPFAM" id="SSF82607">
    <property type="entry name" value="YbaB-like"/>
    <property type="match status" value="1"/>
</dbReference>
<comment type="caution">
    <text evidence="2">The sequence shown here is derived from an EMBL/GenBank/DDBJ whole genome shotgun (WGS) entry which is preliminary data.</text>
</comment>
<evidence type="ECO:0000313" key="2">
    <source>
        <dbReference type="EMBL" id="RJL30032.1"/>
    </source>
</evidence>
<organism evidence="2 3">
    <name type="scientific">Bailinhaonella thermotolerans</name>
    <dbReference type="NCBI Taxonomy" id="1070861"/>
    <lineage>
        <taxon>Bacteria</taxon>
        <taxon>Bacillati</taxon>
        <taxon>Actinomycetota</taxon>
        <taxon>Actinomycetes</taxon>
        <taxon>Streptosporangiales</taxon>
        <taxon>Streptosporangiaceae</taxon>
        <taxon>Bailinhaonella</taxon>
    </lineage>
</organism>
<dbReference type="Pfam" id="PF02575">
    <property type="entry name" value="YbaB_DNA_bd"/>
    <property type="match status" value="1"/>
</dbReference>
<evidence type="ECO:0000256" key="1">
    <source>
        <dbReference type="SAM" id="MobiDB-lite"/>
    </source>
</evidence>